<organism evidence="1 2">
    <name type="scientific">Candidatus Harrisonbacteria bacterium CG10_big_fil_rev_8_21_14_0_10_49_15</name>
    <dbReference type="NCBI Taxonomy" id="1974587"/>
    <lineage>
        <taxon>Bacteria</taxon>
        <taxon>Candidatus Harrisoniibacteriota</taxon>
    </lineage>
</organism>
<proteinExistence type="predicted"/>
<dbReference type="EMBL" id="PFBD01000022">
    <property type="protein sequence ID" value="PIR86929.1"/>
    <property type="molecule type" value="Genomic_DNA"/>
</dbReference>
<protein>
    <submittedName>
        <fullName evidence="1">Uncharacterized protein</fullName>
    </submittedName>
</protein>
<gene>
    <name evidence="1" type="ORF">COU11_02850</name>
</gene>
<reference evidence="2" key="1">
    <citation type="submission" date="2017-09" db="EMBL/GenBank/DDBJ databases">
        <title>Depth-based differentiation of microbial function through sediment-hosted aquifers and enrichment of novel symbionts in the deep terrestrial subsurface.</title>
        <authorList>
            <person name="Probst A.J."/>
            <person name="Ladd B."/>
            <person name="Jarett J.K."/>
            <person name="Geller-Mcgrath D.E."/>
            <person name="Sieber C.M.K."/>
            <person name="Emerson J.B."/>
            <person name="Anantharaman K."/>
            <person name="Thomas B.C."/>
            <person name="Malmstrom R."/>
            <person name="Stieglmeier M."/>
            <person name="Klingl A."/>
            <person name="Woyke T."/>
            <person name="Ryan C.M."/>
            <person name="Banfield J.F."/>
        </authorList>
    </citation>
    <scope>NUCLEOTIDE SEQUENCE [LARGE SCALE GENOMIC DNA]</scope>
</reference>
<dbReference type="AlphaFoldDB" id="A0A2H0UKK0"/>
<accession>A0A2H0UKK0</accession>
<sequence>MPQSETRTCQNCQRDFQVTGYDKEFCKSLEAPLPTWCPNCRLQRRLSFRNEQNLYKRTCDAPGHSEQLISNYSDDKKVVVYDQEYWRSDNWDPMGYGQDYDFSRPFFEQFKELLAVVPFQSLVNFNNVNSEYCNFTADNKNCYLVFGGDYNEDCLYSTFNFQCKNSMDEYWSEKSASSYQSIDSTGLYKSFYCQLSGDCTDCWFLYDCKNLNNCLGCVGLKNKSFCILNKQYSKEEYAQKKQELKLHTRSGLEAFQKQFNELKMRMPRRFATILRSENSIGENLIEVKNCLNCFDVSGPAENIKDAYTVAFNVKDCLSINHMGHGIERVFDTFALWGPSNNIKHSFLGGVSFDVQYSMNFTSCNNIFGCLGLKNKSYCILNKQYGKEEYTELTQKIIEQMKELPYIDKKGREYKYGEFFPAEISPLDYNETIAYELFPMRKEEAVENGLGWKEKSIKDNKATLESIPDDIHDVEDGILKETLPCAHKGECADNCTIAFRVTSAELQFYKSLSLPVPDLCYKCRHYQRLKLRNPMNLWHRQCQCAGESSDNRKYKNTITHSHAQDHCPNEFETPYAPNRPEIVYCEQCYQQEVV</sequence>
<name>A0A2H0UKK0_9BACT</name>
<comment type="caution">
    <text evidence="1">The sequence shown here is derived from an EMBL/GenBank/DDBJ whole genome shotgun (WGS) entry which is preliminary data.</text>
</comment>
<evidence type="ECO:0000313" key="2">
    <source>
        <dbReference type="Proteomes" id="UP000229526"/>
    </source>
</evidence>
<dbReference type="Proteomes" id="UP000229526">
    <property type="component" value="Unassembled WGS sequence"/>
</dbReference>
<evidence type="ECO:0000313" key="1">
    <source>
        <dbReference type="EMBL" id="PIR86929.1"/>
    </source>
</evidence>